<dbReference type="EC" id="1.14.11.-" evidence="7"/>
<evidence type="ECO:0000256" key="1">
    <source>
        <dbReference type="ARBA" id="ARBA00005896"/>
    </source>
</evidence>
<dbReference type="EMBL" id="JAVRHS010000004">
    <property type="protein sequence ID" value="MDT0575903.1"/>
    <property type="molecule type" value="Genomic_DNA"/>
</dbReference>
<dbReference type="Pfam" id="PF02668">
    <property type="entry name" value="TauD"/>
    <property type="match status" value="1"/>
</dbReference>
<gene>
    <name evidence="7" type="ORF">RM533_06865</name>
</gene>
<dbReference type="InterPro" id="IPR051323">
    <property type="entry name" value="AtsK-like"/>
</dbReference>
<dbReference type="PANTHER" id="PTHR30468">
    <property type="entry name" value="ALPHA-KETOGLUTARATE-DEPENDENT SULFONATE DIOXYGENASE"/>
    <property type="match status" value="1"/>
</dbReference>
<name>A0ABU2ZH25_9SPHN</name>
<keyword evidence="5" id="KW-0408">Iron</keyword>
<comment type="caution">
    <text evidence="7">The sequence shown here is derived from an EMBL/GenBank/DDBJ whole genome shotgun (WGS) entry which is preliminary data.</text>
</comment>
<protein>
    <submittedName>
        <fullName evidence="7">TauD/TfdA family dioxygenase</fullName>
        <ecNumber evidence="7">1.14.11.-</ecNumber>
    </submittedName>
</protein>
<dbReference type="GO" id="GO:0051213">
    <property type="term" value="F:dioxygenase activity"/>
    <property type="evidence" value="ECO:0007669"/>
    <property type="project" value="UniProtKB-KW"/>
</dbReference>
<organism evidence="7 8">
    <name type="scientific">Croceicoccus esteveae</name>
    <dbReference type="NCBI Taxonomy" id="3075597"/>
    <lineage>
        <taxon>Bacteria</taxon>
        <taxon>Pseudomonadati</taxon>
        <taxon>Pseudomonadota</taxon>
        <taxon>Alphaproteobacteria</taxon>
        <taxon>Sphingomonadales</taxon>
        <taxon>Erythrobacteraceae</taxon>
        <taxon>Croceicoccus</taxon>
    </lineage>
</organism>
<sequence length="279" mass="31348">MRAQHLRPFGLEVRDLALNRLDTHSIKAVRELICRHRVVVFRNQQMDATGFADVLMLLGEMMFTDGEIAVDGEPRLNLVTNVGRTRPPRSVFHTDTSYVARPPAFTALQAVHVPQKGGATLFSDQVRVAAKLPAATRAWLALRSIRHAWLQPDGTMAKTWHPALRRHAETGETALFLSTPERCDRISDTDDATGARVIAALYQRSIRASELYRHHWCAGDIVVWDDRLTMHRADHSAVEGERVFYRGMVLGEHPVPAQGSCADKQRNHVPELITTGMMH</sequence>
<evidence type="ECO:0000259" key="6">
    <source>
        <dbReference type="Pfam" id="PF02668"/>
    </source>
</evidence>
<evidence type="ECO:0000256" key="2">
    <source>
        <dbReference type="ARBA" id="ARBA00022723"/>
    </source>
</evidence>
<evidence type="ECO:0000313" key="8">
    <source>
        <dbReference type="Proteomes" id="UP001259803"/>
    </source>
</evidence>
<evidence type="ECO:0000313" key="7">
    <source>
        <dbReference type="EMBL" id="MDT0575903.1"/>
    </source>
</evidence>
<keyword evidence="3 7" id="KW-0223">Dioxygenase</keyword>
<dbReference type="InterPro" id="IPR042098">
    <property type="entry name" value="TauD-like_sf"/>
</dbReference>
<evidence type="ECO:0000256" key="3">
    <source>
        <dbReference type="ARBA" id="ARBA00022964"/>
    </source>
</evidence>
<evidence type="ECO:0000256" key="4">
    <source>
        <dbReference type="ARBA" id="ARBA00023002"/>
    </source>
</evidence>
<dbReference type="RefSeq" id="WP_311340485.1">
    <property type="nucleotide sequence ID" value="NZ_JAVRHS010000004.1"/>
</dbReference>
<keyword evidence="4 7" id="KW-0560">Oxidoreductase</keyword>
<dbReference type="PANTHER" id="PTHR30468:SF1">
    <property type="entry name" value="ALPHA-KETOGLUTARATE-DEPENDENT SULFONATE DIOXYGENASE"/>
    <property type="match status" value="1"/>
</dbReference>
<evidence type="ECO:0000256" key="5">
    <source>
        <dbReference type="ARBA" id="ARBA00023004"/>
    </source>
</evidence>
<accession>A0ABU2ZH25</accession>
<keyword evidence="2" id="KW-0479">Metal-binding</keyword>
<dbReference type="Proteomes" id="UP001259803">
    <property type="component" value="Unassembled WGS sequence"/>
</dbReference>
<feature type="domain" description="TauD/TfdA-like" evidence="6">
    <location>
        <begin position="5"/>
        <end position="247"/>
    </location>
</feature>
<proteinExistence type="inferred from homology"/>
<dbReference type="Gene3D" id="3.60.130.10">
    <property type="entry name" value="Clavaminate synthase-like"/>
    <property type="match status" value="1"/>
</dbReference>
<reference evidence="7 8" key="1">
    <citation type="submission" date="2023-09" db="EMBL/GenBank/DDBJ databases">
        <authorList>
            <person name="Rey-Velasco X."/>
        </authorList>
    </citation>
    <scope>NUCLEOTIDE SEQUENCE [LARGE SCALE GENOMIC DNA]</scope>
    <source>
        <strain evidence="7 8">F390</strain>
    </source>
</reference>
<comment type="similarity">
    <text evidence="1">Belongs to the TfdA dioxygenase family.</text>
</comment>
<keyword evidence="8" id="KW-1185">Reference proteome</keyword>
<dbReference type="InterPro" id="IPR003819">
    <property type="entry name" value="TauD/TfdA-like"/>
</dbReference>
<dbReference type="SUPFAM" id="SSF51197">
    <property type="entry name" value="Clavaminate synthase-like"/>
    <property type="match status" value="1"/>
</dbReference>